<dbReference type="Proteomes" id="UP000196710">
    <property type="component" value="Chromosome"/>
</dbReference>
<protein>
    <recommendedName>
        <fullName evidence="5">Peptidase M48 domain-containing protein</fullName>
    </recommendedName>
</protein>
<name>A0A1Z2XSR1_9FIRM</name>
<proteinExistence type="predicted"/>
<evidence type="ECO:0000313" key="4">
    <source>
        <dbReference type="Proteomes" id="UP000596035"/>
    </source>
</evidence>
<dbReference type="KEGG" id="amur:ADH66_12555"/>
<dbReference type="Proteomes" id="UP000596035">
    <property type="component" value="Chromosome"/>
</dbReference>
<evidence type="ECO:0000313" key="2">
    <source>
        <dbReference type="EMBL" id="QQR30670.1"/>
    </source>
</evidence>
<evidence type="ECO:0000313" key="3">
    <source>
        <dbReference type="Proteomes" id="UP000196710"/>
    </source>
</evidence>
<accession>A0A1Z2XSR1</accession>
<reference evidence="2 4" key="3">
    <citation type="submission" date="2020-11" db="EMBL/GenBank/DDBJ databases">
        <title>Closed and high quality bacterial genomes of the OMM12 community.</title>
        <authorList>
            <person name="Marbouty M."/>
            <person name="Lamy-Besnier Q."/>
            <person name="Debarbieux L."/>
            <person name="Koszul R."/>
        </authorList>
    </citation>
    <scope>NUCLEOTIDE SEQUENCE [LARGE SCALE GENOMIC DNA]</scope>
    <source>
        <strain evidence="2 4">KB18</strain>
    </source>
</reference>
<reference evidence="1" key="1">
    <citation type="journal article" date="2017" name="Genome Announc.">
        <title>High-Quality Whole-Genome Sequences of the Oligo-Mouse-Microbiota Bacterial Community.</title>
        <authorList>
            <person name="Garzetti D."/>
            <person name="Brugiroux S."/>
            <person name="Bunk B."/>
            <person name="Pukall R."/>
            <person name="McCoy K.D."/>
            <person name="Macpherson A.J."/>
            <person name="Stecher B."/>
        </authorList>
    </citation>
    <scope>NUCLEOTIDE SEQUENCE</scope>
    <source>
        <strain evidence="1">KB18</strain>
    </source>
</reference>
<sequence length="372" mass="43266">MNIDDVVLEFIRNARYSVHTNNLSETEEARLKALFDDCLSLVANHHNKALIPTFILCDTYNKYSAVLPVRFKRNEYKYYLLYDIHLNRINRLLNAIYFSDQDSGHDIWKLSYQLFAEDSLLEEDEVLLSYFGLNKAALGSFEIAENSQADLNFILDIQERYIIGHELGHWIYKVLANTDISSIANIGFCEDPYMLLTDIKELLSELYKAYEKLFEKKEYVKLIHEQKELVLKNDGILGECFADAVAYAIVFAYVQIKYPNNKERLLLAGQSLFLEMMNLHLLAMQHMAVVEESFESSTSVRLGFLRNYAHLYFEENGELFNSMLEETVLRYEERITNPMLECFAELEQRADNIHSALKDVDGQLNMGFILDV</sequence>
<gene>
    <name evidence="1" type="ORF">ADH66_12555</name>
    <name evidence="2" type="ORF">I5Q82_02860</name>
</gene>
<dbReference type="RefSeq" id="WP_066540135.1">
    <property type="nucleotide sequence ID" value="NZ_CP021422.1"/>
</dbReference>
<dbReference type="AlphaFoldDB" id="A0A1Z2XSR1"/>
<dbReference type="EMBL" id="CP021422">
    <property type="protein sequence ID" value="ASB41411.1"/>
    <property type="molecule type" value="Genomic_DNA"/>
</dbReference>
<organism evidence="2 4">
    <name type="scientific">Acutalibacter muris</name>
    <dbReference type="NCBI Taxonomy" id="1796620"/>
    <lineage>
        <taxon>Bacteria</taxon>
        <taxon>Bacillati</taxon>
        <taxon>Bacillota</taxon>
        <taxon>Clostridia</taxon>
        <taxon>Eubacteriales</taxon>
        <taxon>Acutalibacteraceae</taxon>
        <taxon>Acutalibacter</taxon>
    </lineage>
</organism>
<dbReference type="EMBL" id="CP065321">
    <property type="protein sequence ID" value="QQR30670.1"/>
    <property type="molecule type" value="Genomic_DNA"/>
</dbReference>
<evidence type="ECO:0008006" key="5">
    <source>
        <dbReference type="Google" id="ProtNLM"/>
    </source>
</evidence>
<reference evidence="3" key="2">
    <citation type="submission" date="2017-05" db="EMBL/GenBank/DDBJ databases">
        <title>Improved OligoMM genomes.</title>
        <authorList>
            <person name="Garzetti D."/>
        </authorList>
    </citation>
    <scope>NUCLEOTIDE SEQUENCE [LARGE SCALE GENOMIC DNA]</scope>
    <source>
        <strain evidence="3">KB18</strain>
    </source>
</reference>
<keyword evidence="3" id="KW-1185">Reference proteome</keyword>
<evidence type="ECO:0000313" key="1">
    <source>
        <dbReference type="EMBL" id="ASB41411.1"/>
    </source>
</evidence>